<evidence type="ECO:0000256" key="1">
    <source>
        <dbReference type="SAM" id="Phobius"/>
    </source>
</evidence>
<comment type="caution">
    <text evidence="2">The sequence shown here is derived from an EMBL/GenBank/DDBJ whole genome shotgun (WGS) entry which is preliminary data.</text>
</comment>
<name>A0AAD8WZD0_LOLMU</name>
<accession>A0AAD8WZD0</accession>
<evidence type="ECO:0000313" key="3">
    <source>
        <dbReference type="Proteomes" id="UP001231189"/>
    </source>
</evidence>
<protein>
    <submittedName>
        <fullName evidence="2">Uncharacterized protein</fullName>
    </submittedName>
</protein>
<keyword evidence="1" id="KW-0812">Transmembrane</keyword>
<organism evidence="2 3">
    <name type="scientific">Lolium multiflorum</name>
    <name type="common">Italian ryegrass</name>
    <name type="synonym">Lolium perenne subsp. multiflorum</name>
    <dbReference type="NCBI Taxonomy" id="4521"/>
    <lineage>
        <taxon>Eukaryota</taxon>
        <taxon>Viridiplantae</taxon>
        <taxon>Streptophyta</taxon>
        <taxon>Embryophyta</taxon>
        <taxon>Tracheophyta</taxon>
        <taxon>Spermatophyta</taxon>
        <taxon>Magnoliopsida</taxon>
        <taxon>Liliopsida</taxon>
        <taxon>Poales</taxon>
        <taxon>Poaceae</taxon>
        <taxon>BOP clade</taxon>
        <taxon>Pooideae</taxon>
        <taxon>Poodae</taxon>
        <taxon>Poeae</taxon>
        <taxon>Poeae Chloroplast Group 2 (Poeae type)</taxon>
        <taxon>Loliodinae</taxon>
        <taxon>Loliinae</taxon>
        <taxon>Lolium</taxon>
    </lineage>
</organism>
<dbReference type="EMBL" id="JAUUTY010000002">
    <property type="protein sequence ID" value="KAK1683838.1"/>
    <property type="molecule type" value="Genomic_DNA"/>
</dbReference>
<keyword evidence="1" id="KW-1133">Transmembrane helix</keyword>
<sequence>MANNVQQAVVATAEPRECSRWAVIFLLGSAGATIVCFTLYLLVGQVASFDSLPPLLGLLLAMLLIVVGLLLFALGLILFVEQFRGGNPYGAMNVDWLLSL</sequence>
<keyword evidence="3" id="KW-1185">Reference proteome</keyword>
<feature type="transmembrane region" description="Helical" evidence="1">
    <location>
        <begin position="55"/>
        <end position="80"/>
    </location>
</feature>
<feature type="transmembrane region" description="Helical" evidence="1">
    <location>
        <begin position="21"/>
        <end position="43"/>
    </location>
</feature>
<proteinExistence type="predicted"/>
<gene>
    <name evidence="2" type="ORF">QYE76_044686</name>
</gene>
<reference evidence="2" key="1">
    <citation type="submission" date="2023-07" db="EMBL/GenBank/DDBJ databases">
        <title>A chromosome-level genome assembly of Lolium multiflorum.</title>
        <authorList>
            <person name="Chen Y."/>
            <person name="Copetti D."/>
            <person name="Kolliker R."/>
            <person name="Studer B."/>
        </authorList>
    </citation>
    <scope>NUCLEOTIDE SEQUENCE</scope>
    <source>
        <strain evidence="2">02402/16</strain>
        <tissue evidence="2">Leaf</tissue>
    </source>
</reference>
<dbReference type="Proteomes" id="UP001231189">
    <property type="component" value="Unassembled WGS sequence"/>
</dbReference>
<evidence type="ECO:0000313" key="2">
    <source>
        <dbReference type="EMBL" id="KAK1683838.1"/>
    </source>
</evidence>
<keyword evidence="1" id="KW-0472">Membrane</keyword>
<dbReference type="AlphaFoldDB" id="A0AAD8WZD0"/>